<dbReference type="GO" id="GO:0000976">
    <property type="term" value="F:transcription cis-regulatory region binding"/>
    <property type="evidence" value="ECO:0007669"/>
    <property type="project" value="TreeGrafter"/>
</dbReference>
<evidence type="ECO:0000256" key="2">
    <source>
        <dbReference type="PROSITE-ProRule" id="PRU00335"/>
    </source>
</evidence>
<dbReference type="InterPro" id="IPR050109">
    <property type="entry name" value="HTH-type_TetR-like_transc_reg"/>
</dbReference>
<dbReference type="InterPro" id="IPR009057">
    <property type="entry name" value="Homeodomain-like_sf"/>
</dbReference>
<comment type="caution">
    <text evidence="5">The sequence shown here is derived from an EMBL/GenBank/DDBJ whole genome shotgun (WGS) entry which is preliminary data.</text>
</comment>
<sequence>MAALQREPHPRADRRGAARRRRSHDARTRRKALIVAGSTAKGEARRTALLDAVVRVLERGGPGAVTHRAVAAEAGVPLAAATYYFSNIDDLLVSALLKATEEQVELFARLETPGIGEVARMLHDWTHTRRAAVIAQYELLFLAMRREALRDAAERWYRALENALGGGRGSRVAALAIDGLVLRILWSGEPSTVAGIEAALADIFEAAAALG</sequence>
<accession>A0A5C8US08</accession>
<protein>
    <submittedName>
        <fullName evidence="5">TetR family transcriptional regulator</fullName>
    </submittedName>
</protein>
<feature type="compositionally biased region" description="Basic and acidic residues" evidence="3">
    <location>
        <begin position="1"/>
        <end position="16"/>
    </location>
</feature>
<dbReference type="AlphaFoldDB" id="A0A5C8US08"/>
<evidence type="ECO:0000313" key="5">
    <source>
        <dbReference type="EMBL" id="TXN31364.1"/>
    </source>
</evidence>
<feature type="region of interest" description="Disordered" evidence="3">
    <location>
        <begin position="1"/>
        <end position="29"/>
    </location>
</feature>
<evidence type="ECO:0000256" key="3">
    <source>
        <dbReference type="SAM" id="MobiDB-lite"/>
    </source>
</evidence>
<proteinExistence type="predicted"/>
<dbReference type="PROSITE" id="PS50977">
    <property type="entry name" value="HTH_TETR_2"/>
    <property type="match status" value="1"/>
</dbReference>
<evidence type="ECO:0000259" key="4">
    <source>
        <dbReference type="PROSITE" id="PS50977"/>
    </source>
</evidence>
<dbReference type="Gene3D" id="1.10.357.10">
    <property type="entry name" value="Tetracycline Repressor, domain 2"/>
    <property type="match status" value="1"/>
</dbReference>
<keyword evidence="1 2" id="KW-0238">DNA-binding</keyword>
<keyword evidence="6" id="KW-1185">Reference proteome</keyword>
<evidence type="ECO:0000313" key="6">
    <source>
        <dbReference type="Proteomes" id="UP000321379"/>
    </source>
</evidence>
<dbReference type="PANTHER" id="PTHR30055">
    <property type="entry name" value="HTH-TYPE TRANSCRIPTIONAL REGULATOR RUTR"/>
    <property type="match status" value="1"/>
</dbReference>
<dbReference type="InterPro" id="IPR041583">
    <property type="entry name" value="TetR_C_31"/>
</dbReference>
<dbReference type="Proteomes" id="UP000321379">
    <property type="component" value="Unassembled WGS sequence"/>
</dbReference>
<feature type="domain" description="HTH tetR-type" evidence="4">
    <location>
        <begin position="43"/>
        <end position="103"/>
    </location>
</feature>
<dbReference type="GO" id="GO:0003700">
    <property type="term" value="F:DNA-binding transcription factor activity"/>
    <property type="evidence" value="ECO:0007669"/>
    <property type="project" value="TreeGrafter"/>
</dbReference>
<evidence type="ECO:0000256" key="1">
    <source>
        <dbReference type="ARBA" id="ARBA00023125"/>
    </source>
</evidence>
<dbReference type="PANTHER" id="PTHR30055:SF231">
    <property type="entry name" value="TRANSCRIPTIONAL REGULATORY PROTEIN (PROBABLY DEOR-FAMILY)-RELATED"/>
    <property type="match status" value="1"/>
</dbReference>
<name>A0A5C8US08_9MICO</name>
<dbReference type="Pfam" id="PF00440">
    <property type="entry name" value="TetR_N"/>
    <property type="match status" value="1"/>
</dbReference>
<dbReference type="EMBL" id="VRMG01000005">
    <property type="protein sequence ID" value="TXN31364.1"/>
    <property type="molecule type" value="Genomic_DNA"/>
</dbReference>
<feature type="compositionally biased region" description="Basic residues" evidence="3">
    <location>
        <begin position="17"/>
        <end position="29"/>
    </location>
</feature>
<dbReference type="SUPFAM" id="SSF46689">
    <property type="entry name" value="Homeodomain-like"/>
    <property type="match status" value="1"/>
</dbReference>
<feature type="DNA-binding region" description="H-T-H motif" evidence="2">
    <location>
        <begin position="66"/>
        <end position="85"/>
    </location>
</feature>
<gene>
    <name evidence="5" type="ORF">FVP33_07335</name>
</gene>
<dbReference type="InterPro" id="IPR001647">
    <property type="entry name" value="HTH_TetR"/>
</dbReference>
<reference evidence="5 6" key="1">
    <citation type="submission" date="2019-08" db="EMBL/GenBank/DDBJ databases">
        <title>Bacterial whole genome sequence for Glaciihabitans sp. CHu50b-6-2.</title>
        <authorList>
            <person name="Jin L."/>
        </authorList>
    </citation>
    <scope>NUCLEOTIDE SEQUENCE [LARGE SCALE GENOMIC DNA]</scope>
    <source>
        <strain evidence="5 6">CHu50b-6-2</strain>
    </source>
</reference>
<dbReference type="Pfam" id="PF17940">
    <property type="entry name" value="TetR_C_31"/>
    <property type="match status" value="1"/>
</dbReference>
<organism evidence="5 6">
    <name type="scientific">Lacisediminihabitans profunda</name>
    <dbReference type="NCBI Taxonomy" id="2594790"/>
    <lineage>
        <taxon>Bacteria</taxon>
        <taxon>Bacillati</taxon>
        <taxon>Actinomycetota</taxon>
        <taxon>Actinomycetes</taxon>
        <taxon>Micrococcales</taxon>
        <taxon>Microbacteriaceae</taxon>
        <taxon>Lacisediminihabitans</taxon>
    </lineage>
</organism>